<dbReference type="Proteomes" id="UP001058330">
    <property type="component" value="Chromosome"/>
</dbReference>
<dbReference type="RefSeq" id="WP_258302995.1">
    <property type="nucleotide sequence ID" value="NZ_CP078063.1"/>
</dbReference>
<evidence type="ECO:0000313" key="1">
    <source>
        <dbReference type="EMBL" id="UVE51121.1"/>
    </source>
</evidence>
<accession>A0ABY5RFJ2</accession>
<name>A0ABY5RFJ2_HALLR</name>
<dbReference type="EMBL" id="CP078063">
    <property type="protein sequence ID" value="UVE51121.1"/>
    <property type="molecule type" value="Genomic_DNA"/>
</dbReference>
<protein>
    <recommendedName>
        <fullName evidence="3">Intracellular proteinase inhibitor</fullName>
    </recommendedName>
</protein>
<dbReference type="PROSITE" id="PS51257">
    <property type="entry name" value="PROKAR_LIPOPROTEIN"/>
    <property type="match status" value="1"/>
</dbReference>
<organism evidence="1 2">
    <name type="scientific">Haloferax larsenii</name>
    <dbReference type="NCBI Taxonomy" id="302484"/>
    <lineage>
        <taxon>Archaea</taxon>
        <taxon>Methanobacteriati</taxon>
        <taxon>Methanobacteriota</taxon>
        <taxon>Stenosarchaea group</taxon>
        <taxon>Halobacteria</taxon>
        <taxon>Halobacteriales</taxon>
        <taxon>Haloferacaceae</taxon>
        <taxon>Haloferax</taxon>
    </lineage>
</organism>
<keyword evidence="2" id="KW-1185">Reference proteome</keyword>
<proteinExistence type="predicted"/>
<dbReference type="GeneID" id="74528103"/>
<gene>
    <name evidence="1" type="ORF">KU306_04360</name>
</gene>
<evidence type="ECO:0008006" key="3">
    <source>
        <dbReference type="Google" id="ProtNLM"/>
    </source>
</evidence>
<sequence>MDRRTLLQSASTLVIGGCLAGCTRFPPRSTAAAECAPGYQATDIDVPTDLPAATDAGVTLTLTPQTVAPTEAVTATLRNGTQTAIDVSATPRFTIQGLNSNDEWTHALGVATDHTWTETTNSLAPGAVDQWSFKPQRGGFPEPYERCQAFVPGTYRVVYYGWAASRPLLAAEFTVTES</sequence>
<reference evidence="1" key="1">
    <citation type="submission" date="2021-07" db="EMBL/GenBank/DDBJ databases">
        <title>Studies on halocins as antimicrobial molecules from haloarchaea.</title>
        <authorList>
            <person name="Kumar S."/>
            <person name="Khare S.K."/>
        </authorList>
    </citation>
    <scope>NUCLEOTIDE SEQUENCE</scope>
    <source>
        <strain evidence="1">NCIM 5678</strain>
    </source>
</reference>
<evidence type="ECO:0000313" key="2">
    <source>
        <dbReference type="Proteomes" id="UP001058330"/>
    </source>
</evidence>